<gene>
    <name evidence="1" type="ORF">CLMAG_34240</name>
</gene>
<dbReference type="AlphaFoldDB" id="A0A161WIX7"/>
<sequence length="161" mass="18165">MFYLNKKLNLLVFSGDYDKALAALIIANSAKELDVDVTIFFAFWGLLLVRNPETSNLDDKSLYEKMFALITPKSIEDLPLSKMNFSGLGKEMLKAMMKEEATPDITAFLKGAIKKGVKFYGCKLSVEVMGFKKDDLLPEVEIIEAKDYLKDALESDMQLFI</sequence>
<dbReference type="PANTHER" id="PTHR34655:SF2">
    <property type="entry name" value="PEROXIREDOXIN FAMILY PROTEIN"/>
    <property type="match status" value="1"/>
</dbReference>
<keyword evidence="2" id="KW-1185">Reference proteome</keyword>
<dbReference type="Proteomes" id="UP000076603">
    <property type="component" value="Unassembled WGS sequence"/>
</dbReference>
<dbReference type="SUPFAM" id="SSF75169">
    <property type="entry name" value="DsrEFH-like"/>
    <property type="match status" value="1"/>
</dbReference>
<accession>A0A161WIX7</accession>
<dbReference type="Gene3D" id="3.40.1260.10">
    <property type="entry name" value="DsrEFH-like"/>
    <property type="match status" value="1"/>
</dbReference>
<evidence type="ECO:0000313" key="2">
    <source>
        <dbReference type="Proteomes" id="UP000076603"/>
    </source>
</evidence>
<evidence type="ECO:0000313" key="1">
    <source>
        <dbReference type="EMBL" id="KZL91665.1"/>
    </source>
</evidence>
<dbReference type="PANTHER" id="PTHR34655">
    <property type="entry name" value="CONSERVED WITHIN P. AEROPHILUM"/>
    <property type="match status" value="1"/>
</dbReference>
<dbReference type="InterPro" id="IPR027396">
    <property type="entry name" value="DsrEFH-like"/>
</dbReference>
<dbReference type="PATRIC" id="fig|1121326.3.peg.3463"/>
<dbReference type="Pfam" id="PF13686">
    <property type="entry name" value="DrsE_2"/>
    <property type="match status" value="1"/>
</dbReference>
<organism evidence="1 2">
    <name type="scientific">Clostridium magnum DSM 2767</name>
    <dbReference type="NCBI Taxonomy" id="1121326"/>
    <lineage>
        <taxon>Bacteria</taxon>
        <taxon>Bacillati</taxon>
        <taxon>Bacillota</taxon>
        <taxon>Clostridia</taxon>
        <taxon>Eubacteriales</taxon>
        <taxon>Clostridiaceae</taxon>
        <taxon>Clostridium</taxon>
    </lineage>
</organism>
<protein>
    <submittedName>
        <fullName evidence="1">DsrE/DsrF-like family protein</fullName>
    </submittedName>
</protein>
<reference evidence="1 2" key="1">
    <citation type="submission" date="2016-04" db="EMBL/GenBank/DDBJ databases">
        <title>Genome sequence of Clostridium magnum DSM 2767.</title>
        <authorList>
            <person name="Poehlein A."/>
            <person name="Uhlig R."/>
            <person name="Fischer R."/>
            <person name="Bahl H."/>
            <person name="Daniel R."/>
        </authorList>
    </citation>
    <scope>NUCLEOTIDE SEQUENCE [LARGE SCALE GENOMIC DNA]</scope>
    <source>
        <strain evidence="1 2">DSM 2767</strain>
    </source>
</reference>
<dbReference type="InterPro" id="IPR032836">
    <property type="entry name" value="DsrE2-like"/>
</dbReference>
<dbReference type="EMBL" id="LWAE01000003">
    <property type="protein sequence ID" value="KZL91665.1"/>
    <property type="molecule type" value="Genomic_DNA"/>
</dbReference>
<dbReference type="STRING" id="1121326.CLMAG_34240"/>
<comment type="caution">
    <text evidence="1">The sequence shown here is derived from an EMBL/GenBank/DDBJ whole genome shotgun (WGS) entry which is preliminary data.</text>
</comment>
<proteinExistence type="predicted"/>
<name>A0A161WIX7_9CLOT</name>